<dbReference type="PANTHER" id="PTHR43130:SF3">
    <property type="entry name" value="HTH-TYPE TRANSCRIPTIONAL REGULATOR RV1931C"/>
    <property type="match status" value="1"/>
</dbReference>
<dbReference type="AlphaFoldDB" id="A0A1T4R2S0"/>
<dbReference type="STRING" id="634771.SAMN04488128_102751"/>
<evidence type="ECO:0000313" key="3">
    <source>
        <dbReference type="Proteomes" id="UP000190367"/>
    </source>
</evidence>
<sequence length="346" mass="37741">MKAQRNCYVYVYNGYSDWEPALAIFGLNNFTDIWVVPFSLDGQPVTSGGNVSVQPQQSLEQAIAADIDLLIIPGGTTIASSSEHEALLPLLRKQLESGRLLAAICDATAFLGNHGLLDHVPHTGNDAQVLQMMAPAYKGAAHYVNQPAVTGGNLITAAGTAMVPFTKEIYTALGLLDKKELAFWFGFFDAAGSTLKFSHVPPLPFFFRSYEVNMAGMLPLVRTATLEMYRQAIGAGLEVSGPVQWHYHQFDGNPETIFRLDIGLPVTATAPVPAPYKCETLPAFDCISNTHEGGWDKLGDTYGKLIGAMQALGIQMSGYNREQYFQYDFNQPDQNITNVQIGVIKP</sequence>
<dbReference type="InterPro" id="IPR029062">
    <property type="entry name" value="Class_I_gatase-like"/>
</dbReference>
<dbReference type="RefSeq" id="WP_159456010.1">
    <property type="nucleotide sequence ID" value="NZ_FUWZ01000002.1"/>
</dbReference>
<evidence type="ECO:0000313" key="2">
    <source>
        <dbReference type="EMBL" id="SKA09898.1"/>
    </source>
</evidence>
<evidence type="ECO:0000259" key="1">
    <source>
        <dbReference type="Pfam" id="PF01965"/>
    </source>
</evidence>
<dbReference type="Proteomes" id="UP000190367">
    <property type="component" value="Unassembled WGS sequence"/>
</dbReference>
<protein>
    <submittedName>
        <fullName evidence="2">Putative intracellular protease/amidase</fullName>
    </submittedName>
</protein>
<dbReference type="InterPro" id="IPR011256">
    <property type="entry name" value="Reg_factor_effector_dom_sf"/>
</dbReference>
<keyword evidence="2" id="KW-0378">Hydrolase</keyword>
<gene>
    <name evidence="2" type="ORF">SAMN04488128_102751</name>
</gene>
<dbReference type="Pfam" id="PF01965">
    <property type="entry name" value="DJ-1_PfpI"/>
    <property type="match status" value="1"/>
</dbReference>
<dbReference type="EMBL" id="FUWZ01000002">
    <property type="protein sequence ID" value="SKA09898.1"/>
    <property type="molecule type" value="Genomic_DNA"/>
</dbReference>
<dbReference type="InterPro" id="IPR002818">
    <property type="entry name" value="DJ-1/PfpI"/>
</dbReference>
<feature type="domain" description="DJ-1/PfpI" evidence="1">
    <location>
        <begin position="8"/>
        <end position="170"/>
    </location>
</feature>
<dbReference type="InterPro" id="IPR052158">
    <property type="entry name" value="INH-QAR"/>
</dbReference>
<dbReference type="OrthoDB" id="6003696at2"/>
<keyword evidence="2" id="KW-0645">Protease</keyword>
<organism evidence="2 3">
    <name type="scientific">Chitinophaga eiseniae</name>
    <dbReference type="NCBI Taxonomy" id="634771"/>
    <lineage>
        <taxon>Bacteria</taxon>
        <taxon>Pseudomonadati</taxon>
        <taxon>Bacteroidota</taxon>
        <taxon>Chitinophagia</taxon>
        <taxon>Chitinophagales</taxon>
        <taxon>Chitinophagaceae</taxon>
        <taxon>Chitinophaga</taxon>
    </lineage>
</organism>
<dbReference type="SUPFAM" id="SSF55136">
    <property type="entry name" value="Probable bacterial effector-binding domain"/>
    <property type="match status" value="1"/>
</dbReference>
<dbReference type="PANTHER" id="PTHR43130">
    <property type="entry name" value="ARAC-FAMILY TRANSCRIPTIONAL REGULATOR"/>
    <property type="match status" value="1"/>
</dbReference>
<dbReference type="SUPFAM" id="SSF52317">
    <property type="entry name" value="Class I glutamine amidotransferase-like"/>
    <property type="match status" value="1"/>
</dbReference>
<dbReference type="GO" id="GO:0006508">
    <property type="term" value="P:proteolysis"/>
    <property type="evidence" value="ECO:0007669"/>
    <property type="project" value="UniProtKB-KW"/>
</dbReference>
<proteinExistence type="predicted"/>
<dbReference type="Gene3D" id="3.40.50.880">
    <property type="match status" value="1"/>
</dbReference>
<accession>A0A1T4R2S0</accession>
<dbReference type="GO" id="GO:0008233">
    <property type="term" value="F:peptidase activity"/>
    <property type="evidence" value="ECO:0007669"/>
    <property type="project" value="UniProtKB-KW"/>
</dbReference>
<dbReference type="Gene3D" id="3.20.80.10">
    <property type="entry name" value="Regulatory factor, effector binding domain"/>
    <property type="match status" value="1"/>
</dbReference>
<name>A0A1T4R2S0_9BACT</name>
<reference evidence="3" key="1">
    <citation type="submission" date="2017-02" db="EMBL/GenBank/DDBJ databases">
        <authorList>
            <person name="Varghese N."/>
            <person name="Submissions S."/>
        </authorList>
    </citation>
    <scope>NUCLEOTIDE SEQUENCE [LARGE SCALE GENOMIC DNA]</scope>
    <source>
        <strain evidence="3">DSM 22224</strain>
    </source>
</reference>
<keyword evidence="3" id="KW-1185">Reference proteome</keyword>